<dbReference type="EMBL" id="JBBEGM010000014">
    <property type="protein sequence ID" value="MEJ2864990.1"/>
    <property type="molecule type" value="Genomic_DNA"/>
</dbReference>
<comment type="similarity">
    <text evidence="2">Belongs to the oxidase-dependent Fe transporter (OFeT) (TC 9.A.10.1) family.</text>
</comment>
<feature type="region of interest" description="Disordered" evidence="6">
    <location>
        <begin position="266"/>
        <end position="289"/>
    </location>
</feature>
<dbReference type="PANTHER" id="PTHR31632">
    <property type="entry name" value="IRON TRANSPORTER FTH1"/>
    <property type="match status" value="1"/>
</dbReference>
<evidence type="ECO:0000313" key="8">
    <source>
        <dbReference type="EMBL" id="MEJ2864990.1"/>
    </source>
</evidence>
<protein>
    <submittedName>
        <fullName evidence="8">Iron uptake transporter permease EfeU</fullName>
    </submittedName>
</protein>
<feature type="transmembrane region" description="Helical" evidence="7">
    <location>
        <begin position="145"/>
        <end position="166"/>
    </location>
</feature>
<dbReference type="Proteomes" id="UP001369736">
    <property type="component" value="Unassembled WGS sequence"/>
</dbReference>
<feature type="transmembrane region" description="Helical" evidence="7">
    <location>
        <begin position="38"/>
        <end position="58"/>
    </location>
</feature>
<feature type="transmembrane region" description="Helical" evidence="7">
    <location>
        <begin position="108"/>
        <end position="125"/>
    </location>
</feature>
<dbReference type="NCBIfam" id="NF041756">
    <property type="entry name" value="EfeU"/>
    <property type="match status" value="1"/>
</dbReference>
<comment type="subcellular location">
    <subcellularLocation>
        <location evidence="1">Membrane</location>
        <topology evidence="1">Multi-pass membrane protein</topology>
    </subcellularLocation>
</comment>
<comment type="caution">
    <text evidence="8">The sequence shown here is derived from an EMBL/GenBank/DDBJ whole genome shotgun (WGS) entry which is preliminary data.</text>
</comment>
<dbReference type="RefSeq" id="WP_337706351.1">
    <property type="nucleotide sequence ID" value="NZ_JBBEGM010000014.1"/>
</dbReference>
<evidence type="ECO:0000256" key="7">
    <source>
        <dbReference type="SAM" id="Phobius"/>
    </source>
</evidence>
<keyword evidence="3 7" id="KW-0812">Transmembrane</keyword>
<evidence type="ECO:0000256" key="6">
    <source>
        <dbReference type="SAM" id="MobiDB-lite"/>
    </source>
</evidence>
<feature type="transmembrane region" description="Helical" evidence="7">
    <location>
        <begin position="178"/>
        <end position="198"/>
    </location>
</feature>
<keyword evidence="9" id="KW-1185">Reference proteome</keyword>
<feature type="compositionally biased region" description="Polar residues" evidence="6">
    <location>
        <begin position="278"/>
        <end position="289"/>
    </location>
</feature>
<sequence>MLGNALIGLREGLEASLVVSILVAFLVRTDRRRELPKVWLGVGVAIAVSVGVTLALTLSQQALTFEAQEALGGSLSIIAVGFVTWMIFWMRRVGRTIAAELEGGLEKAIAMGSVAVVLMAALAVGREGLETAVFFFAAAQAAGETTGPLIGFLIGIAIAIALAYLIYRGAVKLNLGKFFTVTGVLLVFVAAGILAYGVHDLQEAGILPGLNTLAFDVSAAVPADSWYGVLLKGVFNFSPQTTVLEAVVWVLYVAIVLTLFVRRPRRRDDAPSGPAATSGGSTDTADTAA</sequence>
<proteinExistence type="inferred from homology"/>
<keyword evidence="4 7" id="KW-1133">Transmembrane helix</keyword>
<evidence type="ECO:0000313" key="9">
    <source>
        <dbReference type="Proteomes" id="UP001369736"/>
    </source>
</evidence>
<dbReference type="PANTHER" id="PTHR31632:SF2">
    <property type="entry name" value="PLASMA MEMBRANE IRON PERMEASE"/>
    <property type="match status" value="1"/>
</dbReference>
<reference evidence="8 9" key="1">
    <citation type="submission" date="2024-03" db="EMBL/GenBank/DDBJ databases">
        <title>Actinomycetospora sp. OC33-EN07, a novel actinomycete isolated from wild orchid (Aerides multiflora).</title>
        <authorList>
            <person name="Suriyachadkun C."/>
        </authorList>
    </citation>
    <scope>NUCLEOTIDE SEQUENCE [LARGE SCALE GENOMIC DNA]</scope>
    <source>
        <strain evidence="8 9">OC33-EN07</strain>
    </source>
</reference>
<evidence type="ECO:0000256" key="4">
    <source>
        <dbReference type="ARBA" id="ARBA00022989"/>
    </source>
</evidence>
<gene>
    <name evidence="8" type="primary">efeU</name>
    <name evidence="8" type="ORF">WCD58_27790</name>
</gene>
<organism evidence="8 9">
    <name type="scientific">Actinomycetospora flava</name>
    <dbReference type="NCBI Taxonomy" id="3129232"/>
    <lineage>
        <taxon>Bacteria</taxon>
        <taxon>Bacillati</taxon>
        <taxon>Actinomycetota</taxon>
        <taxon>Actinomycetes</taxon>
        <taxon>Pseudonocardiales</taxon>
        <taxon>Pseudonocardiaceae</taxon>
        <taxon>Actinomycetospora</taxon>
    </lineage>
</organism>
<feature type="transmembrane region" description="Helical" evidence="7">
    <location>
        <begin position="6"/>
        <end position="26"/>
    </location>
</feature>
<dbReference type="Pfam" id="PF03239">
    <property type="entry name" value="FTR1"/>
    <property type="match status" value="1"/>
</dbReference>
<evidence type="ECO:0000256" key="2">
    <source>
        <dbReference type="ARBA" id="ARBA00008333"/>
    </source>
</evidence>
<evidence type="ECO:0000256" key="5">
    <source>
        <dbReference type="ARBA" id="ARBA00023136"/>
    </source>
</evidence>
<evidence type="ECO:0000256" key="3">
    <source>
        <dbReference type="ARBA" id="ARBA00022692"/>
    </source>
</evidence>
<keyword evidence="5 7" id="KW-0472">Membrane</keyword>
<accession>A0ABU8ME93</accession>
<dbReference type="InterPro" id="IPR004923">
    <property type="entry name" value="FTR1/Fip1/EfeU"/>
</dbReference>
<feature type="transmembrane region" description="Helical" evidence="7">
    <location>
        <begin position="243"/>
        <end position="261"/>
    </location>
</feature>
<evidence type="ECO:0000256" key="1">
    <source>
        <dbReference type="ARBA" id="ARBA00004141"/>
    </source>
</evidence>
<feature type="transmembrane region" description="Helical" evidence="7">
    <location>
        <begin position="70"/>
        <end position="88"/>
    </location>
</feature>
<name>A0ABU8ME93_9PSEU</name>